<feature type="region of interest" description="Disordered" evidence="2">
    <location>
        <begin position="456"/>
        <end position="477"/>
    </location>
</feature>
<dbReference type="CTD" id="48309"/>
<feature type="region of interest" description="Disordered" evidence="2">
    <location>
        <begin position="524"/>
        <end position="553"/>
    </location>
</feature>
<sequence>MTDDIKVTFIIPKDCKSQDDCSEDMQLAFVACEQHSGGGLHGQWVHETNWNRFDGLTKRDVFVIAQFEGELYKKLRATKCLLVGPRCLSCCLTEGISIPTGPEPVYTIAMRGLVITASGLSKDKKENIKKKVHWMGGIYNSVLTDDSTHLVSDTVLSNKYIKSVEKGIPIMSETWIEAVWEASQRMNISGSSGEFDIHRLPAFANLQVTTSGISKRDKQMIMKLVNENGGMFSGVFQSETTDVVVLMKDGAGSEKYKAALEYGKACVLPSWVKESAARGVALPVLKYKITAASTSSPLAEHRLPDMSLNFSRITNVRPPSNFVDETRSVDVSTVSAKMKLSQDAISSDTSIDKELQAEFDNLDMSTIKKAGPIFDGFCIWLVGLEGRTRERAAACVSRCGGVRYEAAHGRVTHAVCGARGPAAAAARALPGVPVLSARWLLHSVAQGRALDEAQYLMDPNPKTPAKSTKKQKLEVSSPMSIRNLQLLRRPLDLPPPEPVLQVEEHQDELVNQYLSQADIVPDLSKEKTSETDRPNSTHQQQPDVTEDFGDEPTEEVEQIFAGLRLEVQALNEEAVCELAAELGAAGGALCAGGAGGSHVLLPLDFDPAERLSAAAEPVTAFWIKDCLSQQELVPLQYYHRPVRVKPSPEPPLKGVVASLSTYSGVERAFLDELAKLLGATTQLRFCRRNTANALASTHLICPSPSGDKYAGALKWGLPAVKASWLLTCAAEGRRVSETGHLVGETQAPSTPERIQEEKENKEDTTVMEKENAMLPPRSPAAPTPAPAASAEQTPAKQDNVDAMSPASRYIAMARQGLLGGDSQDTPKQQPNGAAGDDSNCSCVAEECRSPASTGGRSRVRELRRGEPAADPLRTPVDPFERNTSTPDSAFGAALRPGSGRLSPDARKRLWRVVNELPSRQPEPPRNKTTPLSEIRNRFLSRYQEGVATPPVATPPVATPPVATPPATAPRKLQLDEADTPPAKMMKLSQECNAEAGCRAVEDAQRPGSLVEEQLQRLQAALSERLSTQRARRMTRDPSPAHPPPPDTEPGPDSQPSTVGWDDSAPAPPAPTAPALPAAPTRKFMLSSNVDNREEIMSMIEQLGGEVCDGVEPAPDATHLLCAAPGRSEKMLGSIAAGRWVLHPRYVPCSRDAGAFLPEEEFEWGSPLASRLAGAGGGERVLSRAAHRWRRARACGAAGAFAGLRALLHVPPARRRLLARLVTAGDGHAPDLEPPYSDESINVCFADVKRYPLSARDAQWLVSRRIPVCAPVLLSAYLTDEVPPNPHEHCLPEFRP</sequence>
<dbReference type="InterPro" id="IPR036420">
    <property type="entry name" value="BRCT_dom_sf"/>
</dbReference>
<dbReference type="GeneID" id="114250306"/>
<dbReference type="Gene3D" id="3.40.50.10190">
    <property type="entry name" value="BRCT domain"/>
    <property type="match status" value="8"/>
</dbReference>
<organism evidence="4 5">
    <name type="scientific">Bombyx mandarina</name>
    <name type="common">Wild silk moth</name>
    <name type="synonym">Wild silkworm</name>
    <dbReference type="NCBI Taxonomy" id="7092"/>
    <lineage>
        <taxon>Eukaryota</taxon>
        <taxon>Metazoa</taxon>
        <taxon>Ecdysozoa</taxon>
        <taxon>Arthropoda</taxon>
        <taxon>Hexapoda</taxon>
        <taxon>Insecta</taxon>
        <taxon>Pterygota</taxon>
        <taxon>Neoptera</taxon>
        <taxon>Endopterygota</taxon>
        <taxon>Lepidoptera</taxon>
        <taxon>Glossata</taxon>
        <taxon>Ditrysia</taxon>
        <taxon>Bombycoidea</taxon>
        <taxon>Bombycidae</taxon>
        <taxon>Bombycinae</taxon>
        <taxon>Bombyx</taxon>
    </lineage>
</organism>
<dbReference type="KEGG" id="bman:114250306"/>
<feature type="compositionally biased region" description="Low complexity" evidence="2">
    <location>
        <begin position="786"/>
        <end position="795"/>
    </location>
</feature>
<dbReference type="CDD" id="cd17731">
    <property type="entry name" value="BRCT_TopBP1_rpt2_like"/>
    <property type="match status" value="1"/>
</dbReference>
<feature type="compositionally biased region" description="Basic and acidic residues" evidence="2">
    <location>
        <begin position="524"/>
        <end position="535"/>
    </location>
</feature>
<feature type="domain" description="BRCT" evidence="3">
    <location>
        <begin position="647"/>
        <end position="742"/>
    </location>
</feature>
<evidence type="ECO:0000313" key="5">
    <source>
        <dbReference type="RefSeq" id="XP_028039925.1"/>
    </source>
</evidence>
<dbReference type="SUPFAM" id="SSF52113">
    <property type="entry name" value="BRCT domain"/>
    <property type="match status" value="5"/>
</dbReference>
<dbReference type="InterPro" id="IPR001357">
    <property type="entry name" value="BRCT_dom"/>
</dbReference>
<evidence type="ECO:0000256" key="2">
    <source>
        <dbReference type="SAM" id="MobiDB-lite"/>
    </source>
</evidence>
<feature type="domain" description="BRCT" evidence="3">
    <location>
        <begin position="198"/>
        <end position="289"/>
    </location>
</feature>
<keyword evidence="4" id="KW-1185">Reference proteome</keyword>
<dbReference type="OrthoDB" id="251770at2759"/>
<feature type="region of interest" description="Disordered" evidence="2">
    <location>
        <begin position="946"/>
        <end position="970"/>
    </location>
</feature>
<proteinExistence type="predicted"/>
<feature type="domain" description="BRCT" evidence="3">
    <location>
        <begin position="555"/>
        <end position="640"/>
    </location>
</feature>
<accession>A0A6J2KD92</accession>
<feature type="domain" description="BRCT" evidence="3">
    <location>
        <begin position="105"/>
        <end position="176"/>
    </location>
</feature>
<dbReference type="PANTHER" id="PTHR13561">
    <property type="entry name" value="DNA REPLICATION REGULATOR DPB11-RELATED"/>
    <property type="match status" value="1"/>
</dbReference>
<dbReference type="SMART" id="SM00292">
    <property type="entry name" value="BRCT"/>
    <property type="match status" value="5"/>
</dbReference>
<evidence type="ECO:0000313" key="4">
    <source>
        <dbReference type="Proteomes" id="UP000504629"/>
    </source>
</evidence>
<name>A0A6J2KD92_BOMMA</name>
<keyword evidence="1" id="KW-0677">Repeat</keyword>
<feature type="region of interest" description="Disordered" evidence="2">
    <location>
        <begin position="1024"/>
        <end position="1079"/>
    </location>
</feature>
<dbReference type="CDD" id="cd17738">
    <property type="entry name" value="BRCT_TopBP1_rpt7"/>
    <property type="match status" value="1"/>
</dbReference>
<dbReference type="RefSeq" id="XP_028039925.1">
    <property type="nucleotide sequence ID" value="XM_028184124.1"/>
</dbReference>
<dbReference type="GO" id="GO:0006270">
    <property type="term" value="P:DNA replication initiation"/>
    <property type="evidence" value="ECO:0007669"/>
    <property type="project" value="TreeGrafter"/>
</dbReference>
<dbReference type="GO" id="GO:0007095">
    <property type="term" value="P:mitotic G2 DNA damage checkpoint signaling"/>
    <property type="evidence" value="ECO:0007669"/>
    <property type="project" value="TreeGrafter"/>
</dbReference>
<feature type="region of interest" description="Disordered" evidence="2">
    <location>
        <begin position="818"/>
        <end position="905"/>
    </location>
</feature>
<evidence type="ECO:0000259" key="3">
    <source>
        <dbReference type="PROSITE" id="PS50172"/>
    </source>
</evidence>
<feature type="domain" description="BRCT" evidence="3">
    <location>
        <begin position="1091"/>
        <end position="1163"/>
    </location>
</feature>
<feature type="compositionally biased region" description="Basic and acidic residues" evidence="2">
    <location>
        <begin position="858"/>
        <end position="867"/>
    </location>
</feature>
<feature type="compositionally biased region" description="Pro residues" evidence="2">
    <location>
        <begin position="1039"/>
        <end position="1048"/>
    </location>
</feature>
<feature type="compositionally biased region" description="Polar residues" evidence="2">
    <location>
        <begin position="822"/>
        <end position="831"/>
    </location>
</feature>
<dbReference type="PANTHER" id="PTHR13561:SF20">
    <property type="entry name" value="DNA TOPOISOMERASE 2-BINDING PROTEIN 1"/>
    <property type="match status" value="1"/>
</dbReference>
<feature type="compositionally biased region" description="Acidic residues" evidence="2">
    <location>
        <begin position="544"/>
        <end position="553"/>
    </location>
</feature>
<protein>
    <submittedName>
        <fullName evidence="5">DNA topoisomerase 2-binding protein 1-A</fullName>
    </submittedName>
</protein>
<dbReference type="Pfam" id="PF00533">
    <property type="entry name" value="BRCT"/>
    <property type="match status" value="1"/>
</dbReference>
<dbReference type="CDD" id="cd00027">
    <property type="entry name" value="BRCT"/>
    <property type="match status" value="1"/>
</dbReference>
<dbReference type="Proteomes" id="UP000504629">
    <property type="component" value="Unplaced"/>
</dbReference>
<feature type="domain" description="BRCT" evidence="3">
    <location>
        <begin position="369"/>
        <end position="457"/>
    </location>
</feature>
<evidence type="ECO:0000256" key="1">
    <source>
        <dbReference type="ARBA" id="ARBA00022737"/>
    </source>
</evidence>
<dbReference type="FunFam" id="3.40.50.10190:FF:000018">
    <property type="entry name" value="DNA topoisomerase 2-binding protein 1"/>
    <property type="match status" value="1"/>
</dbReference>
<feature type="compositionally biased region" description="Pro residues" evidence="2">
    <location>
        <begin position="951"/>
        <end position="967"/>
    </location>
</feature>
<dbReference type="FunFam" id="3.40.50.10190:FF:000020">
    <property type="entry name" value="DNA topoisomerase II binding protein 1"/>
    <property type="match status" value="1"/>
</dbReference>
<dbReference type="PROSITE" id="PS50172">
    <property type="entry name" value="BRCT"/>
    <property type="match status" value="6"/>
</dbReference>
<reference evidence="5" key="1">
    <citation type="submission" date="2025-08" db="UniProtKB">
        <authorList>
            <consortium name="RefSeq"/>
        </authorList>
    </citation>
    <scope>IDENTIFICATION</scope>
    <source>
        <tissue evidence="5">Silk gland</tissue>
    </source>
</reference>
<dbReference type="InterPro" id="IPR059215">
    <property type="entry name" value="BRCT2_TopBP1-like"/>
</dbReference>
<dbReference type="GO" id="GO:0033314">
    <property type="term" value="P:mitotic DNA replication checkpoint signaling"/>
    <property type="evidence" value="ECO:0007669"/>
    <property type="project" value="TreeGrafter"/>
</dbReference>
<feature type="compositionally biased region" description="Pro residues" evidence="2">
    <location>
        <begin position="776"/>
        <end position="785"/>
    </location>
</feature>
<feature type="region of interest" description="Disordered" evidence="2">
    <location>
        <begin position="739"/>
        <end position="801"/>
    </location>
</feature>
<feature type="compositionally biased region" description="Basic and acidic residues" evidence="2">
    <location>
        <begin position="753"/>
        <end position="771"/>
    </location>
</feature>
<gene>
    <name evidence="5" type="primary">LOC114250306</name>
</gene>
<dbReference type="Pfam" id="PF12738">
    <property type="entry name" value="PTCB-BRCT"/>
    <property type="match status" value="2"/>
</dbReference>